<dbReference type="InterPro" id="IPR021047">
    <property type="entry name" value="Mannosyltransferase_CMT1"/>
</dbReference>
<evidence type="ECO:0008006" key="4">
    <source>
        <dbReference type="Google" id="ProtNLM"/>
    </source>
</evidence>
<dbReference type="Pfam" id="PF11735">
    <property type="entry name" value="CAP59_mtransfer"/>
    <property type="match status" value="1"/>
</dbReference>
<keyword evidence="1" id="KW-0812">Transmembrane</keyword>
<dbReference type="OrthoDB" id="262547at2759"/>
<gene>
    <name evidence="2" type="ORF">BP5796_09920</name>
</gene>
<organism evidence="2 3">
    <name type="scientific">Coleophoma crateriformis</name>
    <dbReference type="NCBI Taxonomy" id="565419"/>
    <lineage>
        <taxon>Eukaryota</taxon>
        <taxon>Fungi</taxon>
        <taxon>Dikarya</taxon>
        <taxon>Ascomycota</taxon>
        <taxon>Pezizomycotina</taxon>
        <taxon>Leotiomycetes</taxon>
        <taxon>Helotiales</taxon>
        <taxon>Dermateaceae</taxon>
        <taxon>Coleophoma</taxon>
    </lineage>
</organism>
<feature type="transmembrane region" description="Helical" evidence="1">
    <location>
        <begin position="42"/>
        <end position="61"/>
    </location>
</feature>
<evidence type="ECO:0000313" key="2">
    <source>
        <dbReference type="EMBL" id="RDW65228.1"/>
    </source>
</evidence>
<proteinExistence type="predicted"/>
<accession>A0A3D8QU66</accession>
<dbReference type="EMBL" id="PDLN01000015">
    <property type="protein sequence ID" value="RDW65228.1"/>
    <property type="molecule type" value="Genomic_DNA"/>
</dbReference>
<dbReference type="AlphaFoldDB" id="A0A3D8QU66"/>
<keyword evidence="1" id="KW-1133">Transmembrane helix</keyword>
<comment type="caution">
    <text evidence="2">The sequence shown here is derived from an EMBL/GenBank/DDBJ whole genome shotgun (WGS) entry which is preliminary data.</text>
</comment>
<dbReference type="PANTHER" id="PTHR34144:SF8">
    <property type="entry name" value="GLYCOSYLTRANSFERASE FAMILY 69 PROTEIN"/>
    <property type="match status" value="1"/>
</dbReference>
<protein>
    <recommendedName>
        <fullName evidence="4">Glycosyltransferase family 69 protein</fullName>
    </recommendedName>
</protein>
<reference evidence="2 3" key="1">
    <citation type="journal article" date="2018" name="IMA Fungus">
        <title>IMA Genome-F 9: Draft genome sequence of Annulohypoxylon stygium, Aspergillus mulundensis, Berkeleyomyces basicola (syn. Thielaviopsis basicola), Ceratocystis smalleyi, two Cercospora beticola strains, Coleophoma cylindrospora, Fusarium fracticaudum, Phialophora cf. hyalina, and Morchella septimelata.</title>
        <authorList>
            <person name="Wingfield B.D."/>
            <person name="Bills G.F."/>
            <person name="Dong Y."/>
            <person name="Huang W."/>
            <person name="Nel W.J."/>
            <person name="Swalarsk-Parry B.S."/>
            <person name="Vaghefi N."/>
            <person name="Wilken P.M."/>
            <person name="An Z."/>
            <person name="de Beer Z.W."/>
            <person name="De Vos L."/>
            <person name="Chen L."/>
            <person name="Duong T.A."/>
            <person name="Gao Y."/>
            <person name="Hammerbacher A."/>
            <person name="Kikkert J.R."/>
            <person name="Li Y."/>
            <person name="Li H."/>
            <person name="Li K."/>
            <person name="Li Q."/>
            <person name="Liu X."/>
            <person name="Ma X."/>
            <person name="Naidoo K."/>
            <person name="Pethybridge S.J."/>
            <person name="Sun J."/>
            <person name="Steenkamp E.T."/>
            <person name="van der Nest M.A."/>
            <person name="van Wyk S."/>
            <person name="Wingfield M.J."/>
            <person name="Xiong C."/>
            <person name="Yue Q."/>
            <person name="Zhang X."/>
        </authorList>
    </citation>
    <scope>NUCLEOTIDE SEQUENCE [LARGE SCALE GENOMIC DNA]</scope>
    <source>
        <strain evidence="2 3">BP5796</strain>
    </source>
</reference>
<evidence type="ECO:0000256" key="1">
    <source>
        <dbReference type="SAM" id="Phobius"/>
    </source>
</evidence>
<keyword evidence="3" id="KW-1185">Reference proteome</keyword>
<evidence type="ECO:0000313" key="3">
    <source>
        <dbReference type="Proteomes" id="UP000256328"/>
    </source>
</evidence>
<dbReference type="PANTHER" id="PTHR34144">
    <property type="entry name" value="CHROMOSOME 8, WHOLE GENOME SHOTGUN SEQUENCE"/>
    <property type="match status" value="1"/>
</dbReference>
<name>A0A3D8QU66_9HELO</name>
<keyword evidence="1" id="KW-0472">Membrane</keyword>
<dbReference type="Proteomes" id="UP000256328">
    <property type="component" value="Unassembled WGS sequence"/>
</dbReference>
<sequence length="486" mass="54201">MSEYDALPRSSFDADTGHRPRSRRRFRLALLRRFRRTCRPSYLLLGLIAFLLWQITFNASYTNPPPFEIPAGETVYIAANIIDADLINGAWGDALVQLVELIGTDRVFVSVYGGPASALQQLNARLSCGTSLVAEDQDPVSLRSIPHTTLPTGEERIKRIAFLAEVRNKALEPLKKSTVHYDKILFINDVYFTPEDATRLLWGTNLNSEGRSEYKAVCAADFVTSWKYYDTYGTRDLEGYSIGVPIFPWFANEGEAASRNDVLAGKDAVRVKSCWGGMVSFDAKYFTEEGMNMSTSETTAATPALPLRFRSEPEPFWDASECCLIHADIIALPDATKVSSADDVGIYMNPFVRVAYDGAAFSQIGMVKRFERLFALPQAIINPLAHMPRYNPRRTEVEGQVIRDRRWISSSSSTTTIAKRATLGSSGSWDDWAKRGHYEDFDRVAARGGYCGVRQLLVLKEDRIGEKGGGGGNWDNLLNEVPPLET</sequence>